<keyword evidence="2" id="KW-1185">Reference proteome</keyword>
<dbReference type="WBParaSite" id="ASIM_0001902501-mRNA-1">
    <property type="protein sequence ID" value="ASIM_0001902501-mRNA-1"/>
    <property type="gene ID" value="ASIM_0001902501"/>
</dbReference>
<dbReference type="AlphaFoldDB" id="A0A0M3KDH2"/>
<reference evidence="3" key="1">
    <citation type="submission" date="2017-02" db="UniProtKB">
        <authorList>
            <consortium name="WormBaseParasite"/>
        </authorList>
    </citation>
    <scope>IDENTIFICATION</scope>
</reference>
<accession>A0A0M3KDH2</accession>
<evidence type="ECO:0000313" key="2">
    <source>
        <dbReference type="Proteomes" id="UP000267096"/>
    </source>
</evidence>
<evidence type="ECO:0000313" key="1">
    <source>
        <dbReference type="EMBL" id="VDK64737.1"/>
    </source>
</evidence>
<reference evidence="1 2" key="2">
    <citation type="submission" date="2018-11" db="EMBL/GenBank/DDBJ databases">
        <authorList>
            <consortium name="Pathogen Informatics"/>
        </authorList>
    </citation>
    <scope>NUCLEOTIDE SEQUENCE [LARGE SCALE GENOMIC DNA]</scope>
</reference>
<protein>
    <submittedName>
        <fullName evidence="3">MMS1_N domain-containing protein</fullName>
    </submittedName>
</protein>
<name>A0A0M3KDH2_ANISI</name>
<dbReference type="OrthoDB" id="9971789at2759"/>
<proteinExistence type="predicted"/>
<dbReference type="EMBL" id="UYRR01035491">
    <property type="protein sequence ID" value="VDK64737.1"/>
    <property type="molecule type" value="Genomic_DNA"/>
</dbReference>
<gene>
    <name evidence="1" type="ORF">ASIM_LOCUS18420</name>
</gene>
<organism evidence="3">
    <name type="scientific">Anisakis simplex</name>
    <name type="common">Herring worm</name>
    <dbReference type="NCBI Taxonomy" id="6269"/>
    <lineage>
        <taxon>Eukaryota</taxon>
        <taxon>Metazoa</taxon>
        <taxon>Ecdysozoa</taxon>
        <taxon>Nematoda</taxon>
        <taxon>Chromadorea</taxon>
        <taxon>Rhabditida</taxon>
        <taxon>Spirurina</taxon>
        <taxon>Ascaridomorpha</taxon>
        <taxon>Ascaridoidea</taxon>
        <taxon>Anisakidae</taxon>
        <taxon>Anisakis</taxon>
        <taxon>Anisakis simplex complex</taxon>
    </lineage>
</organism>
<sequence length="381" mass="43875">MCWCDSLKVFAVFGETKSTQIVSQSMCRQHVVALFSVHPIAYKGCFFLDKKLYGDANELGIFSEILVVFSMRPRQIVGYNIKDFPLQCKVQFLENNGEPREVLVSDSSINNHELTPQKYFSIDGCWNSIEATMTDTIYLLRSAKKQDAVVIGDWAIRQIHIPFELKKSTNLSIQTMDEHVFLHSDGSGRILVVEGPFLACYYLLRTAKDQLTYKQQWRTRLWVDADFFNQFSQETELRSRSGRRITLTPPEFSKDDRLTLVEMHFDVDNRMIYAVCTCDMNSPVFDDANCQSTEMSRRNRSEDRGALVYILDDCDGEIINVIMQRSDVFEVMFMKFTTSGITAAIGTKGRGGAFVEVQQLSEMGVRNWRDNKRTKRKIHVK</sequence>
<dbReference type="Proteomes" id="UP000267096">
    <property type="component" value="Unassembled WGS sequence"/>
</dbReference>
<evidence type="ECO:0000313" key="3">
    <source>
        <dbReference type="WBParaSite" id="ASIM_0001902501-mRNA-1"/>
    </source>
</evidence>